<dbReference type="InterPro" id="IPR013083">
    <property type="entry name" value="Znf_RING/FYVE/PHD"/>
</dbReference>
<feature type="compositionally biased region" description="Polar residues" evidence="5">
    <location>
        <begin position="273"/>
        <end position="283"/>
    </location>
</feature>
<dbReference type="PROSITE" id="PS01359">
    <property type="entry name" value="ZF_PHD_1"/>
    <property type="match status" value="1"/>
</dbReference>
<dbReference type="Gene3D" id="3.30.40.10">
    <property type="entry name" value="Zinc/RING finger domain, C3HC4 (zinc finger)"/>
    <property type="match status" value="2"/>
</dbReference>
<feature type="compositionally biased region" description="Basic and acidic residues" evidence="5">
    <location>
        <begin position="1"/>
        <end position="27"/>
    </location>
</feature>
<feature type="compositionally biased region" description="Polar residues" evidence="5">
    <location>
        <begin position="89"/>
        <end position="109"/>
    </location>
</feature>
<feature type="domain" description="PHD-type" evidence="6">
    <location>
        <begin position="601"/>
        <end position="651"/>
    </location>
</feature>
<dbReference type="GO" id="GO:0006357">
    <property type="term" value="P:regulation of transcription by RNA polymerase II"/>
    <property type="evidence" value="ECO:0007669"/>
    <property type="project" value="TreeGrafter"/>
</dbReference>
<dbReference type="AlphaFoldDB" id="A0A6H0XYF7"/>
<proteinExistence type="predicted"/>
<feature type="compositionally biased region" description="Basic and acidic residues" evidence="5">
    <location>
        <begin position="422"/>
        <end position="436"/>
    </location>
</feature>
<evidence type="ECO:0000256" key="2">
    <source>
        <dbReference type="ARBA" id="ARBA00022771"/>
    </source>
</evidence>
<keyword evidence="3" id="KW-0862">Zinc</keyword>
<evidence type="ECO:0000256" key="3">
    <source>
        <dbReference type="ARBA" id="ARBA00022833"/>
    </source>
</evidence>
<dbReference type="PROSITE" id="PS50016">
    <property type="entry name" value="ZF_PHD_2"/>
    <property type="match status" value="1"/>
</dbReference>
<evidence type="ECO:0000256" key="5">
    <source>
        <dbReference type="SAM" id="MobiDB-lite"/>
    </source>
</evidence>
<feature type="compositionally biased region" description="Low complexity" evidence="5">
    <location>
        <begin position="303"/>
        <end position="337"/>
    </location>
</feature>
<dbReference type="InterPro" id="IPR001965">
    <property type="entry name" value="Znf_PHD"/>
</dbReference>
<evidence type="ECO:0000259" key="6">
    <source>
        <dbReference type="PROSITE" id="PS50016"/>
    </source>
</evidence>
<feature type="compositionally biased region" description="Polar residues" evidence="5">
    <location>
        <begin position="502"/>
        <end position="515"/>
    </location>
</feature>
<dbReference type="PANTHER" id="PTHR47636">
    <property type="entry name" value="TRANSCRIPTIONAL REGULATORY PROTEIN RCO1"/>
    <property type="match status" value="1"/>
</dbReference>
<feature type="compositionally biased region" description="Basic and acidic residues" evidence="5">
    <location>
        <begin position="477"/>
        <end position="496"/>
    </location>
</feature>
<evidence type="ECO:0000256" key="1">
    <source>
        <dbReference type="ARBA" id="ARBA00022723"/>
    </source>
</evidence>
<name>A0A6H0XYF7_9PEZI</name>
<accession>A0A6H0XYF7</accession>
<dbReference type="Pfam" id="PF00628">
    <property type="entry name" value="PHD"/>
    <property type="match status" value="1"/>
</dbReference>
<dbReference type="GO" id="GO:0008270">
    <property type="term" value="F:zinc ion binding"/>
    <property type="evidence" value="ECO:0007669"/>
    <property type="project" value="UniProtKB-KW"/>
</dbReference>
<dbReference type="SUPFAM" id="SSF57903">
    <property type="entry name" value="FYVE/PHD zinc finger"/>
    <property type="match status" value="2"/>
</dbReference>
<dbReference type="InterPro" id="IPR019787">
    <property type="entry name" value="Znf_PHD-finger"/>
</dbReference>
<evidence type="ECO:0000256" key="4">
    <source>
        <dbReference type="PROSITE-ProRule" id="PRU00146"/>
    </source>
</evidence>
<dbReference type="InterPro" id="IPR019786">
    <property type="entry name" value="Zinc_finger_PHD-type_CS"/>
</dbReference>
<evidence type="ECO:0000313" key="8">
    <source>
        <dbReference type="Proteomes" id="UP000503462"/>
    </source>
</evidence>
<dbReference type="Proteomes" id="UP000503462">
    <property type="component" value="Chromosome 3"/>
</dbReference>
<feature type="compositionally biased region" description="Acidic residues" evidence="5">
    <location>
        <begin position="354"/>
        <end position="370"/>
    </location>
</feature>
<dbReference type="PANTHER" id="PTHR47636:SF1">
    <property type="entry name" value="TRANSCRIPTIONAL REGULATORY PROTEIN RCO1"/>
    <property type="match status" value="1"/>
</dbReference>
<feature type="compositionally biased region" description="Polar residues" evidence="5">
    <location>
        <begin position="533"/>
        <end position="543"/>
    </location>
</feature>
<sequence>MPSELRDKRSSDVGKTAAVKEVKKEKVSGPMDKWVEPALSSKASYEDHNGVAYGVMEHMQPLGEAPNGRVRARVKPEGARKSLAGRSAVTAQATPEGTPQPTQTRQQVKVEQPPATEPVLVSTVEMKDTEYVPDATNGIKKKESTKKQRAPKKVQTTGKWTKSRKSGEAPVKGLKPEDCTASKIAEVIVEAKQRANAAGNPELANAVQEVYNESLQKPALHNVLVKVLSQTASPADMEEFQTYVKAAKRRLSARKGAEKRKANEDTTRKLANPETNGAASSDSRPLASAPAPATVKAEPHRVQSQAATKAVPAAKAAPVASVQAQSSASLRNSATPRIAPPTTPRSRTRRMNDDSELSELTDFEDEDDVVVADAPPVTNGRASVRAGASKAQPEQTDEEMTDALPSKAASNRPSAAEVSEPNPRERAAARKSREASRASLAVPQNNLKRSSEEAELDKGTTPDPEFFAKKQKLASKVQRDQKAEESNVRTVREPPTRKTRVSARTNGVNGSARPTRQTHKDLALDNLSDIGSPLSSPALSHRNTPPPVTLKARTGKRAKTKQSPEKKQGHAPGPLSGMGGATGSHSPMDIDDSDAEGSAHDDYCSACRGPGELVCCDGCSNAFHYFCLDPPLAADSPELDEPWFCYQCVAKKRALGEAQPEKQRFGLFAPLLAKLAKRNPTIFALPADIQTHYEGVGADNDGTFMNVPRLGRKKAGFGDPVDLYKLRDAKGNILFCYNCQCTSQGNRQVVQCDECSALWHLDCLDPPLAINPCITGDGRKVAEWLCPLHIDHELRQVEARLLFNQQQGRKLHVRKPRGAKVVETSLRRGVKNNGLIEINYVDSSDDESESEFYMDEDPHREEVILKIPDTGIKLDFIEKVKQNRVQNYHNHSLERRMFGIAQGSRVQPVDTSGFAKLNLREQQTALNLAQFAQADTNADLGLGNDSVNTLIAGLVAEAPAQVTDSADHEGASRSAETDELLALQKLIARRLESLKA</sequence>
<gene>
    <name evidence="7" type="ORF">AMS68_005145</name>
</gene>
<keyword evidence="8" id="KW-1185">Reference proteome</keyword>
<dbReference type="InterPro" id="IPR052819">
    <property type="entry name" value="Chromatin_regulatory_protein"/>
</dbReference>
<feature type="compositionally biased region" description="Basic and acidic residues" evidence="5">
    <location>
        <begin position="449"/>
        <end position="460"/>
    </location>
</feature>
<dbReference type="InterPro" id="IPR011011">
    <property type="entry name" value="Znf_FYVE_PHD"/>
</dbReference>
<feature type="compositionally biased region" description="Basic and acidic residues" evidence="5">
    <location>
        <begin position="255"/>
        <end position="268"/>
    </location>
</feature>
<feature type="region of interest" description="Disordered" evidence="5">
    <location>
        <begin position="62"/>
        <end position="175"/>
    </location>
</feature>
<keyword evidence="1" id="KW-0479">Metal-binding</keyword>
<dbReference type="GO" id="GO:0032221">
    <property type="term" value="C:Rpd3S complex"/>
    <property type="evidence" value="ECO:0007669"/>
    <property type="project" value="TreeGrafter"/>
</dbReference>
<feature type="region of interest" description="Disordered" evidence="5">
    <location>
        <begin position="1"/>
        <end position="28"/>
    </location>
</feature>
<feature type="region of interest" description="Disordered" evidence="5">
    <location>
        <begin position="250"/>
        <end position="595"/>
    </location>
</feature>
<dbReference type="SMART" id="SM00249">
    <property type="entry name" value="PHD"/>
    <property type="match status" value="2"/>
</dbReference>
<organism evidence="7 8">
    <name type="scientific">Peltaster fructicola</name>
    <dbReference type="NCBI Taxonomy" id="286661"/>
    <lineage>
        <taxon>Eukaryota</taxon>
        <taxon>Fungi</taxon>
        <taxon>Dikarya</taxon>
        <taxon>Ascomycota</taxon>
        <taxon>Pezizomycotina</taxon>
        <taxon>Dothideomycetes</taxon>
        <taxon>Dothideomycetes incertae sedis</taxon>
        <taxon>Peltaster</taxon>
    </lineage>
</organism>
<reference evidence="7 8" key="1">
    <citation type="journal article" date="2016" name="Sci. Rep.">
        <title>Peltaster fructicola genome reveals evolution from an invasive phytopathogen to an ectophytic parasite.</title>
        <authorList>
            <person name="Xu C."/>
            <person name="Chen H."/>
            <person name="Gleason M.L."/>
            <person name="Xu J.R."/>
            <person name="Liu H."/>
            <person name="Zhang R."/>
            <person name="Sun G."/>
        </authorList>
    </citation>
    <scope>NUCLEOTIDE SEQUENCE [LARGE SCALE GENOMIC DNA]</scope>
    <source>
        <strain evidence="7 8">LNHT1506</strain>
    </source>
</reference>
<dbReference type="CDD" id="cd15534">
    <property type="entry name" value="PHD2_PHF12_Rco1"/>
    <property type="match status" value="1"/>
</dbReference>
<evidence type="ECO:0000313" key="7">
    <source>
        <dbReference type="EMBL" id="QIW99627.1"/>
    </source>
</evidence>
<protein>
    <recommendedName>
        <fullName evidence="6">PHD-type domain-containing protein</fullName>
    </recommendedName>
</protein>
<keyword evidence="2 4" id="KW-0863">Zinc-finger</keyword>
<dbReference type="EMBL" id="CP051141">
    <property type="protein sequence ID" value="QIW99627.1"/>
    <property type="molecule type" value="Genomic_DNA"/>
</dbReference>
<dbReference type="OrthoDB" id="5876363at2759"/>